<evidence type="ECO:0000256" key="7">
    <source>
        <dbReference type="ARBA" id="ARBA00023002"/>
    </source>
</evidence>
<dbReference type="FunFam" id="2.140.10.10:FF:000003">
    <property type="entry name" value="Methanol dehydrogenase, large subunit"/>
    <property type="match status" value="1"/>
</dbReference>
<feature type="binding site" evidence="10">
    <location>
        <position position="136"/>
    </location>
    <ligand>
        <name>pyrroloquinoline quinone</name>
        <dbReference type="ChEBI" id="CHEBI:58442"/>
    </ligand>
</feature>
<dbReference type="SMART" id="SM00564">
    <property type="entry name" value="PQQ"/>
    <property type="match status" value="6"/>
</dbReference>
<feature type="domain" description="Pyrrolo-quinoline quinone repeat" evidence="14">
    <location>
        <begin position="490"/>
        <end position="547"/>
    </location>
</feature>
<dbReference type="NCBIfam" id="TIGR03075">
    <property type="entry name" value="PQQ_enz_alc_DH"/>
    <property type="match status" value="1"/>
</dbReference>
<sequence length="585" mass="64094">MTMTSFKCCGFYTALSLAVTVSPVYAGVTDKDILADQETIEDVVTYGLGLRGQRYSPMDTINRETVKDIRPVWAFSLGGEKQRGQESQPMVKDGVMYVTGSYSRVFAIDAKTGEELWQYDARLPDGIMPCCDVINRGVALYDDLVIFGTLDAKLVALDAKTGKTRWKKTVDNYQDGYSITAAPIVVKGKVITGVSGGEFGIVGKVRAYDAKTGKLVWERPTVEGHMGYVWKDGKKIENGISGGAPGKTWPADLWKSGGAAPWLGGTYDADTDLLFFGTGNPAPWNSHMRPGDNLFSSSRLAIDPDDGKIVWHFQTTPHDGWDFDGVNELISFDYTENGKTVKAAATADRNGFFYVLNRTNGEFIRGFPFVNEISWATGLDDNGRPLYVNDNRPGDPSGDKQGKTVVSAPSFLGGKNWMPMAYSPDTGLFYVPANEWKMDIWNEPVAYKKGAAYLGAGFTIRTINDDYIGTLRAYDPKTGKRVWEYKNYAPLWGGVMTTAGGLVFTGNPEGYLMAFDDKTGELLYRFNTGSGIVGSPVTWEMDGEQYVSVLSGWGGAVPLWGGDVAKRVKDFNQGGTVWTFKLPKG</sequence>
<protein>
    <submittedName>
        <fullName evidence="15">Quinoprotein ethanol dehydrogenase</fullName>
        <ecNumber evidence="15">1.1.2.8</ecNumber>
    </submittedName>
</protein>
<evidence type="ECO:0000313" key="15">
    <source>
        <dbReference type="EMBL" id="STO56076.1"/>
    </source>
</evidence>
<dbReference type="InterPro" id="IPR001479">
    <property type="entry name" value="Quinoprotein_DH_CS"/>
</dbReference>
<evidence type="ECO:0000256" key="3">
    <source>
        <dbReference type="ARBA" id="ARBA00022723"/>
    </source>
</evidence>
<dbReference type="GO" id="GO:0020037">
    <property type="term" value="F:heme binding"/>
    <property type="evidence" value="ECO:0007669"/>
    <property type="project" value="UniProtKB-ARBA"/>
</dbReference>
<feature type="binding site" evidence="11">
    <location>
        <position position="280"/>
    </location>
    <ligand>
        <name>Ca(2+)</name>
        <dbReference type="ChEBI" id="CHEBI:29108"/>
    </ligand>
</feature>
<dbReference type="KEGG" id="gho:AL542_11380"/>
<organism evidence="15 16">
    <name type="scientific">Grimontia hollisae</name>
    <name type="common">Vibrio hollisae</name>
    <dbReference type="NCBI Taxonomy" id="673"/>
    <lineage>
        <taxon>Bacteria</taxon>
        <taxon>Pseudomonadati</taxon>
        <taxon>Pseudomonadota</taxon>
        <taxon>Gammaproteobacteria</taxon>
        <taxon>Vibrionales</taxon>
        <taxon>Vibrionaceae</taxon>
        <taxon>Grimontia</taxon>
    </lineage>
</organism>
<evidence type="ECO:0000256" key="6">
    <source>
        <dbReference type="ARBA" id="ARBA00022891"/>
    </source>
</evidence>
<feature type="domain" description="Pyrrolo-quinoline quinone repeat" evidence="14">
    <location>
        <begin position="45"/>
        <end position="364"/>
    </location>
</feature>
<dbReference type="GeneID" id="58896527"/>
<dbReference type="InterPro" id="IPR034119">
    <property type="entry name" value="ADHI"/>
</dbReference>
<evidence type="ECO:0000256" key="10">
    <source>
        <dbReference type="PIRSR" id="PIRSR617512-2"/>
    </source>
</evidence>
<evidence type="ECO:0000313" key="16">
    <source>
        <dbReference type="Proteomes" id="UP000254512"/>
    </source>
</evidence>
<evidence type="ECO:0000256" key="11">
    <source>
        <dbReference type="PIRSR" id="PIRSR617512-3"/>
    </source>
</evidence>
<gene>
    <name evidence="15" type="primary">exaA_1</name>
    <name evidence="15" type="ORF">NCTC11645_00390</name>
</gene>
<feature type="active site" description="Proton acceptor" evidence="9">
    <location>
        <position position="322"/>
    </location>
</feature>
<dbReference type="InterPro" id="IPR018391">
    <property type="entry name" value="PQQ_b-propeller_rpt"/>
</dbReference>
<comment type="cofactor">
    <cofactor evidence="11">
        <name>Ca(2+)</name>
        <dbReference type="ChEBI" id="CHEBI:29108"/>
    </cofactor>
    <text evidence="11">Binds 1 Ca(2+) ion per subunit.</text>
</comment>
<feature type="signal peptide" evidence="13">
    <location>
        <begin position="1"/>
        <end position="26"/>
    </location>
</feature>
<dbReference type="RefSeq" id="WP_005504182.1">
    <property type="nucleotide sequence ID" value="NZ_CABMOB010000001.1"/>
</dbReference>
<evidence type="ECO:0000256" key="2">
    <source>
        <dbReference type="ARBA" id="ARBA00008156"/>
    </source>
</evidence>
<feature type="binding site" evidence="10">
    <location>
        <position position="86"/>
    </location>
    <ligand>
        <name>pyrroloquinoline quinone</name>
        <dbReference type="ChEBI" id="CHEBI:58442"/>
    </ligand>
</feature>
<evidence type="ECO:0000256" key="5">
    <source>
        <dbReference type="ARBA" id="ARBA00022764"/>
    </source>
</evidence>
<dbReference type="PANTHER" id="PTHR32303:SF20">
    <property type="entry name" value="QUINOPROTEIN ETHANOL DEHYDROGENASE"/>
    <property type="match status" value="1"/>
</dbReference>
<accession>A0A377HIW7</accession>
<dbReference type="AlphaFoldDB" id="A0A377HIW7"/>
<comment type="cofactor">
    <cofactor evidence="10">
        <name>pyrroloquinoline quinone</name>
        <dbReference type="ChEBI" id="CHEBI:58442"/>
    </cofactor>
    <text evidence="10">Binds 1 PQQ group per subunit.</text>
</comment>
<feature type="binding site" evidence="11">
    <location>
        <position position="198"/>
    </location>
    <ligand>
        <name>Ca(2+)</name>
        <dbReference type="ChEBI" id="CHEBI:29108"/>
    </ligand>
</feature>
<dbReference type="EC" id="1.1.2.8" evidence="15"/>
<keyword evidence="4 13" id="KW-0732">Signal</keyword>
<keyword evidence="7 15" id="KW-0560">Oxidoreductase</keyword>
<evidence type="ECO:0000256" key="12">
    <source>
        <dbReference type="PIRSR" id="PIRSR617512-4"/>
    </source>
</evidence>
<keyword evidence="8 12" id="KW-1015">Disulfide bond</keyword>
<comment type="subcellular location">
    <subcellularLocation>
        <location evidence="1">Periplasm</location>
    </subcellularLocation>
</comment>
<proteinExistence type="inferred from homology"/>
<dbReference type="GO" id="GO:0052934">
    <property type="term" value="F:alcohol dehydrogenase (cytochrome c) activity"/>
    <property type="evidence" value="ECO:0007669"/>
    <property type="project" value="UniProtKB-EC"/>
</dbReference>
<dbReference type="EMBL" id="UGHD01000002">
    <property type="protein sequence ID" value="STO56076.1"/>
    <property type="molecule type" value="Genomic_DNA"/>
</dbReference>
<dbReference type="Pfam" id="PF01011">
    <property type="entry name" value="PQQ"/>
    <property type="match status" value="2"/>
</dbReference>
<dbReference type="PANTHER" id="PTHR32303">
    <property type="entry name" value="QUINOPROTEIN ALCOHOL DEHYDROGENASE (CYTOCHROME C)"/>
    <property type="match status" value="1"/>
</dbReference>
<keyword evidence="3 11" id="KW-0479">Metal-binding</keyword>
<name>A0A377HIW7_GRIHO</name>
<dbReference type="InterPro" id="IPR017512">
    <property type="entry name" value="PQQ_MeOH/EtOH_DH"/>
</dbReference>
<keyword evidence="11" id="KW-0106">Calcium</keyword>
<feature type="binding site" evidence="10">
    <location>
        <begin position="416"/>
        <end position="417"/>
    </location>
    <ligand>
        <name>pyrroloquinoline quinone</name>
        <dbReference type="ChEBI" id="CHEBI:58442"/>
    </ligand>
</feature>
<evidence type="ECO:0000256" key="13">
    <source>
        <dbReference type="SAM" id="SignalP"/>
    </source>
</evidence>
<feature type="binding site" evidence="10">
    <location>
        <position position="180"/>
    </location>
    <ligand>
        <name>pyrroloquinoline quinone</name>
        <dbReference type="ChEBI" id="CHEBI:58442"/>
    </ligand>
</feature>
<comment type="similarity">
    <text evidence="2">Belongs to the bacterial PQQ dehydrogenase family.</text>
</comment>
<feature type="binding site" evidence="11">
    <location>
        <position position="322"/>
    </location>
    <ligand>
        <name>Ca(2+)</name>
        <dbReference type="ChEBI" id="CHEBI:29108"/>
    </ligand>
</feature>
<evidence type="ECO:0000256" key="8">
    <source>
        <dbReference type="ARBA" id="ARBA00023157"/>
    </source>
</evidence>
<dbReference type="CDD" id="cd10277">
    <property type="entry name" value="PQQ_ADH_I"/>
    <property type="match status" value="1"/>
</dbReference>
<dbReference type="GO" id="GO:0070968">
    <property type="term" value="F:pyrroloquinoline quinone binding"/>
    <property type="evidence" value="ECO:0007669"/>
    <property type="project" value="UniProtKB-ARBA"/>
</dbReference>
<dbReference type="Gene3D" id="2.140.10.10">
    <property type="entry name" value="Quinoprotein alcohol dehydrogenase-like superfamily"/>
    <property type="match status" value="1"/>
</dbReference>
<dbReference type="GO" id="GO:0030288">
    <property type="term" value="C:outer membrane-bounded periplasmic space"/>
    <property type="evidence" value="ECO:0007669"/>
    <property type="project" value="InterPro"/>
</dbReference>
<dbReference type="Proteomes" id="UP000254512">
    <property type="component" value="Unassembled WGS sequence"/>
</dbReference>
<dbReference type="InterPro" id="IPR002372">
    <property type="entry name" value="PQQ_rpt_dom"/>
</dbReference>
<dbReference type="GO" id="GO:0005509">
    <property type="term" value="F:calcium ion binding"/>
    <property type="evidence" value="ECO:0007669"/>
    <property type="project" value="InterPro"/>
</dbReference>
<dbReference type="PROSITE" id="PS00364">
    <property type="entry name" value="BACTERIAL_PQQ_2"/>
    <property type="match status" value="1"/>
</dbReference>
<feature type="chain" id="PRO_5016564750" evidence="13">
    <location>
        <begin position="27"/>
        <end position="585"/>
    </location>
</feature>
<evidence type="ECO:0000256" key="1">
    <source>
        <dbReference type="ARBA" id="ARBA00004418"/>
    </source>
</evidence>
<dbReference type="InterPro" id="IPR011047">
    <property type="entry name" value="Quinoprotein_ADH-like_sf"/>
</dbReference>
<reference evidence="15 16" key="1">
    <citation type="submission" date="2018-06" db="EMBL/GenBank/DDBJ databases">
        <authorList>
            <consortium name="Pathogen Informatics"/>
            <person name="Doyle S."/>
        </authorList>
    </citation>
    <scope>NUCLEOTIDE SEQUENCE [LARGE SCALE GENOMIC DNA]</scope>
    <source>
        <strain evidence="15 16">NCTC11645</strain>
    </source>
</reference>
<dbReference type="SUPFAM" id="SSF50998">
    <property type="entry name" value="Quinoprotein alcohol dehydrogenase-like"/>
    <property type="match status" value="1"/>
</dbReference>
<feature type="disulfide bond" evidence="12">
    <location>
        <begin position="130"/>
        <end position="131"/>
    </location>
</feature>
<dbReference type="GO" id="GO:0016020">
    <property type="term" value="C:membrane"/>
    <property type="evidence" value="ECO:0007669"/>
    <property type="project" value="InterPro"/>
</dbReference>
<evidence type="ECO:0000256" key="9">
    <source>
        <dbReference type="PIRSR" id="PIRSR617512-1"/>
    </source>
</evidence>
<keyword evidence="5" id="KW-0574">Periplasm</keyword>
<evidence type="ECO:0000256" key="4">
    <source>
        <dbReference type="ARBA" id="ARBA00022729"/>
    </source>
</evidence>
<keyword evidence="6 10" id="KW-0634">PQQ</keyword>
<evidence type="ECO:0000259" key="14">
    <source>
        <dbReference type="Pfam" id="PF01011"/>
    </source>
</evidence>